<feature type="region of interest" description="Disordered" evidence="1">
    <location>
        <begin position="62"/>
        <end position="93"/>
    </location>
</feature>
<accession>A0A4Q2RXB0</accession>
<dbReference type="EMBL" id="SDWS01000002">
    <property type="protein sequence ID" value="RYB92539.1"/>
    <property type="molecule type" value="Genomic_DNA"/>
</dbReference>
<feature type="transmembrane region" description="Helical" evidence="2">
    <location>
        <begin position="38"/>
        <end position="58"/>
    </location>
</feature>
<evidence type="ECO:0000313" key="4">
    <source>
        <dbReference type="Proteomes" id="UP000291838"/>
    </source>
</evidence>
<protein>
    <submittedName>
        <fullName evidence="3">Uncharacterized protein</fullName>
    </submittedName>
</protein>
<evidence type="ECO:0000313" key="3">
    <source>
        <dbReference type="EMBL" id="RYB92539.1"/>
    </source>
</evidence>
<keyword evidence="2" id="KW-1133">Transmembrane helix</keyword>
<keyword evidence="2" id="KW-0472">Membrane</keyword>
<proteinExistence type="predicted"/>
<comment type="caution">
    <text evidence="3">The sequence shown here is derived from an EMBL/GenBank/DDBJ whole genome shotgun (WGS) entry which is preliminary data.</text>
</comment>
<keyword evidence="4" id="KW-1185">Reference proteome</keyword>
<name>A0A4Q2RXB0_9ACTN</name>
<evidence type="ECO:0000256" key="2">
    <source>
        <dbReference type="SAM" id="Phobius"/>
    </source>
</evidence>
<keyword evidence="2" id="KW-0812">Transmembrane</keyword>
<sequence length="384" mass="41419">MIDLEDRLQALADDVTVPPTDSAADLARGRRRQRRRHIAVACASGVAAAVVVVGAGVVPDMLTADPPRDVGPANSGTTRAPYDTADDPQQYPAGLLSASESGIRADVESALGLEEAPLELMMVRRPDYDPSGMMVTASTSMGVRVPGRERVAQVDVVVARTWEQTAWRTGYSCHPGCETYELDGRTVETGTYDGGWGWAHQRADGTVVTVWLGIDPDRVGVERSEVDRLLQRVSLSSERDEPAGWGGALLDMAMTHLPTGDYSLRTGASGLGPSLHASYVDGPEDLGELTWEGELLDTAPTGCPAEFSRCERRVIDGVEVTLKHIGEGIEKGYVWVENDGDRVRSRVLLEPYGNAWVVALDRVAALLADPTWQEMPDSQSVPSR</sequence>
<dbReference type="Proteomes" id="UP000291838">
    <property type="component" value="Unassembled WGS sequence"/>
</dbReference>
<organism evidence="3 4">
    <name type="scientific">Nocardioides glacieisoli</name>
    <dbReference type="NCBI Taxonomy" id="1168730"/>
    <lineage>
        <taxon>Bacteria</taxon>
        <taxon>Bacillati</taxon>
        <taxon>Actinomycetota</taxon>
        <taxon>Actinomycetes</taxon>
        <taxon>Propionibacteriales</taxon>
        <taxon>Nocardioidaceae</taxon>
        <taxon>Nocardioides</taxon>
    </lineage>
</organism>
<dbReference type="RefSeq" id="WP_129474144.1">
    <property type="nucleotide sequence ID" value="NZ_SDWS01000002.1"/>
</dbReference>
<evidence type="ECO:0000256" key="1">
    <source>
        <dbReference type="SAM" id="MobiDB-lite"/>
    </source>
</evidence>
<reference evidence="3 4" key="1">
    <citation type="submission" date="2019-01" db="EMBL/GenBank/DDBJ databases">
        <title>Novel species of Nocardioides.</title>
        <authorList>
            <person name="Liu Q."/>
            <person name="Xin Y.-H."/>
        </authorList>
    </citation>
    <scope>NUCLEOTIDE SEQUENCE [LARGE SCALE GENOMIC DNA]</scope>
    <source>
        <strain evidence="3 4">HLT3-15</strain>
    </source>
</reference>
<dbReference type="AlphaFoldDB" id="A0A4Q2RXB0"/>
<gene>
    <name evidence="3" type="ORF">EUA06_06220</name>
</gene>